<evidence type="ECO:0000256" key="3">
    <source>
        <dbReference type="ARBA" id="ARBA00020978"/>
    </source>
</evidence>
<evidence type="ECO:0000256" key="1">
    <source>
        <dbReference type="ARBA" id="ARBA00004395"/>
    </source>
</evidence>
<dbReference type="AlphaFoldDB" id="A0A158QGZ9"/>
<dbReference type="EMBL" id="UZAE01000420">
    <property type="protein sequence ID" value="VDN97039.1"/>
    <property type="molecule type" value="Genomic_DNA"/>
</dbReference>
<evidence type="ECO:0000313" key="10">
    <source>
        <dbReference type="Proteomes" id="UP000278807"/>
    </source>
</evidence>
<dbReference type="GO" id="GO:0017119">
    <property type="term" value="C:Golgi transport complex"/>
    <property type="evidence" value="ECO:0007669"/>
    <property type="project" value="InterPro"/>
</dbReference>
<keyword evidence="10" id="KW-1185">Reference proteome</keyword>
<organism evidence="11">
    <name type="scientific">Rodentolepis nana</name>
    <name type="common">Dwarf tapeworm</name>
    <name type="synonym">Hymenolepis nana</name>
    <dbReference type="NCBI Taxonomy" id="102285"/>
    <lineage>
        <taxon>Eukaryota</taxon>
        <taxon>Metazoa</taxon>
        <taxon>Spiralia</taxon>
        <taxon>Lophotrochozoa</taxon>
        <taxon>Platyhelminthes</taxon>
        <taxon>Cestoda</taxon>
        <taxon>Eucestoda</taxon>
        <taxon>Cyclophyllidea</taxon>
        <taxon>Hymenolepididae</taxon>
        <taxon>Rodentolepis</taxon>
    </lineage>
</organism>
<evidence type="ECO:0000256" key="7">
    <source>
        <dbReference type="ARBA" id="ARBA00023136"/>
    </source>
</evidence>
<proteinExistence type="inferred from homology"/>
<dbReference type="InterPro" id="IPR033370">
    <property type="entry name" value="COG1"/>
</dbReference>
<evidence type="ECO:0000256" key="2">
    <source>
        <dbReference type="ARBA" id="ARBA00006653"/>
    </source>
</evidence>
<evidence type="ECO:0000256" key="5">
    <source>
        <dbReference type="ARBA" id="ARBA00022927"/>
    </source>
</evidence>
<dbReference type="GO" id="GO:0000139">
    <property type="term" value="C:Golgi membrane"/>
    <property type="evidence" value="ECO:0007669"/>
    <property type="project" value="UniProtKB-SubCell"/>
</dbReference>
<reference evidence="9 10" key="2">
    <citation type="submission" date="2018-11" db="EMBL/GenBank/DDBJ databases">
        <authorList>
            <consortium name="Pathogen Informatics"/>
        </authorList>
    </citation>
    <scope>NUCLEOTIDE SEQUENCE [LARGE SCALE GENOMIC DNA]</scope>
</reference>
<reference evidence="11" key="1">
    <citation type="submission" date="2016-04" db="UniProtKB">
        <authorList>
            <consortium name="WormBaseParasite"/>
        </authorList>
    </citation>
    <scope>IDENTIFICATION</scope>
</reference>
<accession>A0A158QGZ9</accession>
<dbReference type="GO" id="GO:0015031">
    <property type="term" value="P:protein transport"/>
    <property type="evidence" value="ECO:0007669"/>
    <property type="project" value="UniProtKB-KW"/>
</dbReference>
<feature type="region of interest" description="Disordered" evidence="8">
    <location>
        <begin position="396"/>
        <end position="417"/>
    </location>
</feature>
<dbReference type="STRING" id="102285.A0A158QGZ9"/>
<evidence type="ECO:0000256" key="4">
    <source>
        <dbReference type="ARBA" id="ARBA00022448"/>
    </source>
</evidence>
<keyword evidence="7" id="KW-0472">Membrane</keyword>
<dbReference type="PANTHER" id="PTHR31658:SF0">
    <property type="entry name" value="CONSERVED OLIGOMERIC GOLGI COMPLEX SUBUNIT 1"/>
    <property type="match status" value="1"/>
</dbReference>
<dbReference type="OrthoDB" id="46189at2759"/>
<keyword evidence="6" id="KW-0333">Golgi apparatus</keyword>
<keyword evidence="5" id="KW-0653">Protein transport</keyword>
<dbReference type="PANTHER" id="PTHR31658">
    <property type="entry name" value="CONSERVED OLIGOMERIC GOLGI COMPLEX SUBUNIT 1"/>
    <property type="match status" value="1"/>
</dbReference>
<evidence type="ECO:0000256" key="8">
    <source>
        <dbReference type="SAM" id="MobiDB-lite"/>
    </source>
</evidence>
<name>A0A158QGZ9_RODNA</name>
<sequence length="876" mass="96639">MTLAQALTALLVLEDQTMQTALEEFLSGRSTALSCILGADEETSSGQSLSNSKITIEERLSLVVNLLIQVDRVLTTLFLPNGQISSLLQKMVKWCPKEATWFSGENLFEHLPDNVAKYHITMAPAHTRQSKSPSFSHSQLQPSEEIFGTSPSGIRAVALENDVLLEHFMNWWQSTQSFCQNHLSSVLSSHLLDLGDLVETRRALLNKLSACNSFGNIIGHPVDLWTDLFRSPFLKHLEVLLKSTLNNVFTEFETSLLSLAKSIDESGSKNSQTVSVDDDERDLVSFVWSQSQLSSNQTALSRSQVGSSGQISDIPLDQLLDVSPKDLGFVYFACLIGRRDLLLPSNYSPMPNDSRTAINNDKKYELSQHQLPGPLRWRLDRLLESAAFTYSAFDSRSGTQHNVEGDRETTVSSNRQELNRKRKLVTPRLKEICSNCNNRVCEIVATAASEDVATWKVLLSSIEDLITRFTNLAQRVYDGEKFNTSAHGIFCVARACFCLLDVYPALGATVVTATARILAEEETSSPFAPWMDVAKLRQAWINSSRQLRSIAARLSLAAVLRATVESPVLNELFNTLSSIFQNSNNVVGSGDAKLVSITSQWTEIKLNPTTESDLPLAGVSLKVPSHPSFPLQEALLSLARNLTNLSVHVLPRGTLGEEFGLRLANSFLTVYNRLVQAETLSQSQAFQLLFDVRFIFRLLVSPFVSAEKLPNSTTTDFITVASVSVMGQDLLKRLESAIDPFDLEMASERLNVSIGQAVRSTASLYASLLPIHSSTISPDEYSGKVDDLSNLTFLPLTPSSKVLDGKEKTADIGVEKTKSAVFGLLPFSLSQVRPPPHVIPVVKARSQPPVQEKPKDLTTSRNSVTDFSWFSGLSFT</sequence>
<evidence type="ECO:0000313" key="11">
    <source>
        <dbReference type="WBParaSite" id="HNAJ_0000118001-mRNA-1"/>
    </source>
</evidence>
<keyword evidence="4" id="KW-0813">Transport</keyword>
<comment type="similarity">
    <text evidence="2">Belongs to the COG1 family.</text>
</comment>
<dbReference type="WBParaSite" id="HNAJ_0000118001-mRNA-1">
    <property type="protein sequence ID" value="HNAJ_0000118001-mRNA-1"/>
    <property type="gene ID" value="HNAJ_0000118001"/>
</dbReference>
<evidence type="ECO:0000313" key="9">
    <source>
        <dbReference type="EMBL" id="VDN97039.1"/>
    </source>
</evidence>
<dbReference type="Proteomes" id="UP000278807">
    <property type="component" value="Unassembled WGS sequence"/>
</dbReference>
<dbReference type="GO" id="GO:0006891">
    <property type="term" value="P:intra-Golgi vesicle-mediated transport"/>
    <property type="evidence" value="ECO:0007669"/>
    <property type="project" value="InterPro"/>
</dbReference>
<evidence type="ECO:0000256" key="6">
    <source>
        <dbReference type="ARBA" id="ARBA00023034"/>
    </source>
</evidence>
<gene>
    <name evidence="9" type="ORF">HNAJ_LOCUS1180</name>
</gene>
<protein>
    <recommendedName>
        <fullName evidence="3">Conserved oligomeric Golgi complex subunit 1</fullName>
    </recommendedName>
</protein>
<comment type="subcellular location">
    <subcellularLocation>
        <location evidence="1">Golgi apparatus membrane</location>
        <topology evidence="1">Peripheral membrane protein</topology>
    </subcellularLocation>
</comment>